<keyword evidence="3" id="KW-1185">Reference proteome</keyword>
<dbReference type="RefSeq" id="WP_230068121.1">
    <property type="nucleotide sequence ID" value="NZ_BAABLL010000007.1"/>
</dbReference>
<evidence type="ECO:0000313" key="3">
    <source>
        <dbReference type="Proteomes" id="UP001595773"/>
    </source>
</evidence>
<comment type="caution">
    <text evidence="2">The sequence shown here is derived from an EMBL/GenBank/DDBJ whole genome shotgun (WGS) entry which is preliminary data.</text>
</comment>
<proteinExistence type="predicted"/>
<evidence type="ECO:0000313" key="2">
    <source>
        <dbReference type="EMBL" id="MFC4265493.1"/>
    </source>
</evidence>
<sequence>MSEIRIEQLRVPDALDSESAGDFRSAVEVSRAVRIETWGNDDLAYTAEEMLALCHDPYEWYVALIARLDGEIVARAGIAMPLDEETDLAHVTLDVLPSAQGHGLGRELLEAAEVFVRGENRRIVMVETNHAATWLGHVDEDALPAASGVGSLPVSSREARFAHNAGYGLERVEQFSSCAVPLDSAGAKKLSEWAREANGGGYALHQWTDRCPKRWAADFVRLENSTGNNGEAGEIWDETKLRESEELSLQTGRHTLVSAAECLATGHLVAFTSISVLGARADIAFQDETVVQLDHRGRELGLDIKVANLELLAREFPGVGTVYTWNAADNEYMLSVNAKLGFAPAGITGQWQKNLENVL</sequence>
<accession>A0ABV8R0K6</accession>
<dbReference type="PROSITE" id="PS51186">
    <property type="entry name" value="GNAT"/>
    <property type="match status" value="1"/>
</dbReference>
<dbReference type="InterPro" id="IPR016181">
    <property type="entry name" value="Acyl_CoA_acyltransferase"/>
</dbReference>
<protein>
    <submittedName>
        <fullName evidence="2">GNAT family N-acetyltransferase</fullName>
    </submittedName>
</protein>
<dbReference type="Proteomes" id="UP001595773">
    <property type="component" value="Unassembled WGS sequence"/>
</dbReference>
<feature type="domain" description="N-acetyltransferase" evidence="1">
    <location>
        <begin position="21"/>
        <end position="195"/>
    </location>
</feature>
<reference evidence="3" key="1">
    <citation type="journal article" date="2019" name="Int. J. Syst. Evol. Microbiol.">
        <title>The Global Catalogue of Microorganisms (GCM) 10K type strain sequencing project: providing services to taxonomists for standard genome sequencing and annotation.</title>
        <authorList>
            <consortium name="The Broad Institute Genomics Platform"/>
            <consortium name="The Broad Institute Genome Sequencing Center for Infectious Disease"/>
            <person name="Wu L."/>
            <person name="Ma J."/>
        </authorList>
    </citation>
    <scope>NUCLEOTIDE SEQUENCE [LARGE SCALE GENOMIC DNA]</scope>
    <source>
        <strain evidence="3">CGMCC 1.10698</strain>
    </source>
</reference>
<dbReference type="CDD" id="cd04301">
    <property type="entry name" value="NAT_SF"/>
    <property type="match status" value="1"/>
</dbReference>
<name>A0ABV8R0K6_9MICC</name>
<dbReference type="Gene3D" id="3.40.630.30">
    <property type="match status" value="1"/>
</dbReference>
<dbReference type="InterPro" id="IPR000182">
    <property type="entry name" value="GNAT_dom"/>
</dbReference>
<dbReference type="Pfam" id="PF00583">
    <property type="entry name" value="Acetyltransf_1"/>
    <property type="match status" value="1"/>
</dbReference>
<organism evidence="2 3">
    <name type="scientific">Arthrobacter cryoconiti</name>
    <dbReference type="NCBI Taxonomy" id="748907"/>
    <lineage>
        <taxon>Bacteria</taxon>
        <taxon>Bacillati</taxon>
        <taxon>Actinomycetota</taxon>
        <taxon>Actinomycetes</taxon>
        <taxon>Micrococcales</taxon>
        <taxon>Micrococcaceae</taxon>
        <taxon>Arthrobacter</taxon>
    </lineage>
</organism>
<dbReference type="SUPFAM" id="SSF55729">
    <property type="entry name" value="Acyl-CoA N-acyltransferases (Nat)"/>
    <property type="match status" value="2"/>
</dbReference>
<dbReference type="EMBL" id="JBHSCQ010000009">
    <property type="protein sequence ID" value="MFC4265493.1"/>
    <property type="molecule type" value="Genomic_DNA"/>
</dbReference>
<evidence type="ECO:0000259" key="1">
    <source>
        <dbReference type="PROSITE" id="PS51186"/>
    </source>
</evidence>
<gene>
    <name evidence="2" type="ORF">ACFOW9_07760</name>
</gene>